<dbReference type="KEGG" id="egt:105956807"/>
<evidence type="ECO:0000256" key="7">
    <source>
        <dbReference type="ARBA" id="ARBA00025911"/>
    </source>
</evidence>
<dbReference type="OrthoDB" id="1097733at2759"/>
<keyword evidence="2 8" id="KW-0805">Transcription regulation</keyword>
<dbReference type="PROSITE" id="PS00686">
    <property type="entry name" value="NFYA_HAP2_1"/>
    <property type="match status" value="1"/>
</dbReference>
<evidence type="ECO:0000256" key="8">
    <source>
        <dbReference type="RuleBase" id="RU367155"/>
    </source>
</evidence>
<dbReference type="InterPro" id="IPR001289">
    <property type="entry name" value="NFYA"/>
</dbReference>
<dbReference type="eggNOG" id="KOG1561">
    <property type="taxonomic scope" value="Eukaryota"/>
</dbReference>
<dbReference type="GO" id="GO:0003677">
    <property type="term" value="F:DNA binding"/>
    <property type="evidence" value="ECO:0007669"/>
    <property type="project" value="UniProtKB-KW"/>
</dbReference>
<dbReference type="Pfam" id="PF02045">
    <property type="entry name" value="CBFB_NFYA"/>
    <property type="match status" value="1"/>
</dbReference>
<dbReference type="PRINTS" id="PR00616">
    <property type="entry name" value="CCAATSUBUNTB"/>
</dbReference>
<dbReference type="PANTHER" id="PTHR12632">
    <property type="entry name" value="TRANSCRIPTION FACTOR NF-Y ALPHA-RELATED"/>
    <property type="match status" value="1"/>
</dbReference>
<evidence type="ECO:0000256" key="2">
    <source>
        <dbReference type="ARBA" id="ARBA00023015"/>
    </source>
</evidence>
<protein>
    <recommendedName>
        <fullName evidence="8">Nuclear transcription factor Y subunit</fullName>
    </recommendedName>
</protein>
<keyword evidence="11" id="KW-1185">Reference proteome</keyword>
<name>A0A022RE77_ERYGU</name>
<dbReference type="GO" id="GO:0016602">
    <property type="term" value="C:CCAAT-binding factor complex"/>
    <property type="evidence" value="ECO:0007669"/>
    <property type="project" value="InterPro"/>
</dbReference>
<dbReference type="GO" id="GO:0000981">
    <property type="term" value="F:DNA-binding transcription factor activity, RNA polymerase II-specific"/>
    <property type="evidence" value="ECO:0000318"/>
    <property type="project" value="GO_Central"/>
</dbReference>
<feature type="region of interest" description="Disordered" evidence="9">
    <location>
        <begin position="197"/>
        <end position="245"/>
    </location>
</feature>
<comment type="function">
    <text evidence="8">Component of the sequence-specific heterotrimeric transcription factor (NF-Y) which specifically recognizes a 5'-CCAAT-3' box motif found in the promoters of its target genes.</text>
</comment>
<keyword evidence="5 8" id="KW-0804">Transcription</keyword>
<feature type="compositionally biased region" description="Basic and acidic residues" evidence="9">
    <location>
        <begin position="230"/>
        <end position="242"/>
    </location>
</feature>
<dbReference type="EMBL" id="KI630480">
    <property type="protein sequence ID" value="EYU38682.1"/>
    <property type="molecule type" value="Genomic_DNA"/>
</dbReference>
<evidence type="ECO:0000256" key="4">
    <source>
        <dbReference type="ARBA" id="ARBA00023159"/>
    </source>
</evidence>
<organism evidence="10 11">
    <name type="scientific">Erythranthe guttata</name>
    <name type="common">Yellow monkey flower</name>
    <name type="synonym">Mimulus guttatus</name>
    <dbReference type="NCBI Taxonomy" id="4155"/>
    <lineage>
        <taxon>Eukaryota</taxon>
        <taxon>Viridiplantae</taxon>
        <taxon>Streptophyta</taxon>
        <taxon>Embryophyta</taxon>
        <taxon>Tracheophyta</taxon>
        <taxon>Spermatophyta</taxon>
        <taxon>Magnoliopsida</taxon>
        <taxon>eudicotyledons</taxon>
        <taxon>Gunneridae</taxon>
        <taxon>Pentapetalae</taxon>
        <taxon>asterids</taxon>
        <taxon>lamiids</taxon>
        <taxon>Lamiales</taxon>
        <taxon>Phrymaceae</taxon>
        <taxon>Erythranthe</taxon>
    </lineage>
</organism>
<comment type="subcellular location">
    <subcellularLocation>
        <location evidence="1 8">Nucleus</location>
    </subcellularLocation>
</comment>
<dbReference type="AlphaFoldDB" id="A0A022RE77"/>
<dbReference type="OMA" id="ASVPWWT"/>
<reference evidence="10 11" key="1">
    <citation type="journal article" date="2013" name="Proc. Natl. Acad. Sci. U.S.A.">
        <title>Fine-scale variation in meiotic recombination in Mimulus inferred from population shotgun sequencing.</title>
        <authorList>
            <person name="Hellsten U."/>
            <person name="Wright K.M."/>
            <person name="Jenkins J."/>
            <person name="Shu S."/>
            <person name="Yuan Y."/>
            <person name="Wessler S.R."/>
            <person name="Schmutz J."/>
            <person name="Willis J.H."/>
            <person name="Rokhsar D.S."/>
        </authorList>
    </citation>
    <scope>NUCLEOTIDE SEQUENCE [LARGE SCALE GENOMIC DNA]</scope>
    <source>
        <strain evidence="11">cv. DUN x IM62</strain>
    </source>
</reference>
<comment type="similarity">
    <text evidence="8">Belongs to the NFYA/HAP2 subunit family.</text>
</comment>
<evidence type="ECO:0000313" key="11">
    <source>
        <dbReference type="Proteomes" id="UP000030748"/>
    </source>
</evidence>
<dbReference type="PROSITE" id="PS51152">
    <property type="entry name" value="NFYA_HAP2_2"/>
    <property type="match status" value="1"/>
</dbReference>
<dbReference type="Proteomes" id="UP000030748">
    <property type="component" value="Unassembled WGS sequence"/>
</dbReference>
<evidence type="ECO:0000313" key="10">
    <source>
        <dbReference type="EMBL" id="EYU38682.1"/>
    </source>
</evidence>
<evidence type="ECO:0000256" key="6">
    <source>
        <dbReference type="ARBA" id="ARBA00023242"/>
    </source>
</evidence>
<dbReference type="PhylomeDB" id="A0A022RE77"/>
<evidence type="ECO:0000256" key="9">
    <source>
        <dbReference type="SAM" id="MobiDB-lite"/>
    </source>
</evidence>
<dbReference type="Gene3D" id="6.10.250.2430">
    <property type="match status" value="1"/>
</dbReference>
<keyword evidence="4" id="KW-0010">Activator</keyword>
<feature type="compositionally biased region" description="Basic residues" evidence="9">
    <location>
        <begin position="197"/>
        <end position="211"/>
    </location>
</feature>
<dbReference type="InterPro" id="IPR018362">
    <property type="entry name" value="CCAAT-binding_factor_CS"/>
</dbReference>
<sequence length="314" mass="34858">MNSHTVFFKENEGVAPNHLNVSLSELPRWIGLGSQPAAAVYGDPFVQSKLTSLELPAGGRNQFTVAKDTDNQQGLEKGITTQFTLFSGDCRTSAENSAKTNLQKVFSATMEDQWNFKLGFGQPPVCGQYPYGEQYYGLYSSTYGTQIEGRIMLPLNMPSDVGPIYVNAKQYNAIMRRRKSRAKAEIANQVLKTRKPYQHFSRHLHAKRRPRGNGGRFLNTKNSNTTSENDNGKNNDKEDKQQYSHLSESQISEVIMCDELVINSKGKNGNTSPGPEVTSHLFNQSFGINHIAFQSFTNTGIGIAMANAGNYLKV</sequence>
<proteinExistence type="inferred from homology"/>
<accession>A0A022RE77</accession>
<evidence type="ECO:0000256" key="1">
    <source>
        <dbReference type="ARBA" id="ARBA00004123"/>
    </source>
</evidence>
<gene>
    <name evidence="10" type="ORF">MIMGU_mgv1a010361mg</name>
</gene>
<evidence type="ECO:0000256" key="5">
    <source>
        <dbReference type="ARBA" id="ARBA00023163"/>
    </source>
</evidence>
<dbReference type="SMART" id="SM00521">
    <property type="entry name" value="CBF"/>
    <property type="match status" value="1"/>
</dbReference>
<dbReference type="GO" id="GO:0006357">
    <property type="term" value="P:regulation of transcription by RNA polymerase II"/>
    <property type="evidence" value="ECO:0000318"/>
    <property type="project" value="GO_Central"/>
</dbReference>
<comment type="subunit">
    <text evidence="7">Heterotrimeric transcription factor composed of three components, NF-YA, NF-YB and NF-YC. NF-YB and NF-YC must interact and dimerize for NF-YA association and DNA binding.</text>
</comment>
<dbReference type="STRING" id="4155.A0A022RE77"/>
<keyword evidence="6 8" id="KW-0539">Nucleus</keyword>
<evidence type="ECO:0000256" key="3">
    <source>
        <dbReference type="ARBA" id="ARBA00023125"/>
    </source>
</evidence>
<keyword evidence="3 8" id="KW-0238">DNA-binding</keyword>